<evidence type="ECO:0000256" key="1">
    <source>
        <dbReference type="ARBA" id="ARBA00011028"/>
    </source>
</evidence>
<feature type="chain" id="PRO_5017045748" description="High-affinity zinc uptake system protein ZnuA" evidence="6">
    <location>
        <begin position="28"/>
        <end position="289"/>
    </location>
</feature>
<dbReference type="Gene3D" id="3.40.50.1980">
    <property type="entry name" value="Nitrogenase molybdenum iron protein domain"/>
    <property type="match status" value="1"/>
</dbReference>
<dbReference type="RefSeq" id="WP_063513541.1">
    <property type="nucleotide sequence ID" value="NZ_CP011158.1"/>
</dbReference>
<evidence type="ECO:0000256" key="4">
    <source>
        <dbReference type="ARBA" id="ARBA00022729"/>
    </source>
</evidence>
<dbReference type="Proteomes" id="UP000076765">
    <property type="component" value="Chromosome"/>
</dbReference>
<dbReference type="GO" id="GO:0046872">
    <property type="term" value="F:metal ion binding"/>
    <property type="evidence" value="ECO:0007669"/>
    <property type="project" value="InterPro"/>
</dbReference>
<dbReference type="SUPFAM" id="SSF53807">
    <property type="entry name" value="Helical backbone' metal receptor"/>
    <property type="match status" value="1"/>
</dbReference>
<dbReference type="InterPro" id="IPR006127">
    <property type="entry name" value="ZnuA-like"/>
</dbReference>
<organism evidence="8 10">
    <name type="scientific">Moraxella ovis</name>
    <dbReference type="NCBI Taxonomy" id="29433"/>
    <lineage>
        <taxon>Bacteria</taxon>
        <taxon>Pseudomonadati</taxon>
        <taxon>Pseudomonadota</taxon>
        <taxon>Gammaproteobacteria</taxon>
        <taxon>Moraxellales</taxon>
        <taxon>Moraxellaceae</taxon>
        <taxon>Moraxella</taxon>
    </lineage>
</organism>
<dbReference type="AlphaFoldDB" id="A0A378PI32"/>
<dbReference type="Pfam" id="PF01297">
    <property type="entry name" value="ZnuA"/>
    <property type="match status" value="1"/>
</dbReference>
<evidence type="ECO:0000313" key="9">
    <source>
        <dbReference type="Proteomes" id="UP000076765"/>
    </source>
</evidence>
<evidence type="ECO:0000313" key="7">
    <source>
        <dbReference type="EMBL" id="ANB90953.1"/>
    </source>
</evidence>
<keyword evidence="3" id="KW-0813">Transport</keyword>
<dbReference type="EMBL" id="CP011158">
    <property type="protein sequence ID" value="ANB90953.1"/>
    <property type="molecule type" value="Genomic_DNA"/>
</dbReference>
<keyword evidence="5" id="KW-0406">Ion transport</keyword>
<evidence type="ECO:0000256" key="5">
    <source>
        <dbReference type="ARBA" id="ARBA00022906"/>
    </source>
</evidence>
<feature type="signal peptide" evidence="6">
    <location>
        <begin position="1"/>
        <end position="27"/>
    </location>
</feature>
<dbReference type="PANTHER" id="PTHR42953:SF3">
    <property type="entry name" value="HIGH-AFFINITY ZINC UPTAKE SYSTEM PROTEIN ZNUA"/>
    <property type="match status" value="1"/>
</dbReference>
<keyword evidence="5" id="KW-0864">Zinc transport</keyword>
<keyword evidence="9" id="KW-1185">Reference proteome</keyword>
<keyword evidence="4 6" id="KW-0732">Signal</keyword>
<comment type="similarity">
    <text evidence="1">Belongs to the bacterial solute-binding protein 9 family.</text>
</comment>
<gene>
    <name evidence="8" type="primary">znuA</name>
    <name evidence="7" type="ORF">MOVS_01895</name>
    <name evidence="8" type="ORF">NCTC11227_00393</name>
</gene>
<dbReference type="KEGG" id="moi:MOVS_01895"/>
<evidence type="ECO:0000313" key="10">
    <source>
        <dbReference type="Proteomes" id="UP000255102"/>
    </source>
</evidence>
<reference evidence="8 10" key="2">
    <citation type="submission" date="2018-06" db="EMBL/GenBank/DDBJ databases">
        <authorList>
            <consortium name="Pathogen Informatics"/>
            <person name="Doyle S."/>
        </authorList>
    </citation>
    <scope>NUCLEOTIDE SEQUENCE [LARGE SCALE GENOMIC DNA]</scope>
    <source>
        <strain evidence="8 10">NCTC11227</strain>
    </source>
</reference>
<sequence>MSFKSIIKNIAKTTIAVSLLAAGTAHAGMVSVSNYPLALLSNAVTKDAAPAKVLLNAGDVGHHGELSPSAKKLVVDSDYVVWFGGALEQNLVNTLSDAPNAISLFDFNAFERLPLRNIDGTIQPDSFDAHIWLEPENAKAIVRALAVVHSHANPEHKEKYAQNAADFQARMDDAVAKVNLSAKSLPYWAYHDAFQYLERSANLQFAGALTPDHHLSPKASQIRLLSQSRPQAGMCIASQGRVSDGIVNKLGNVGTVVRQEDMSDGTDFIDAWQELALAIRDCASSNAKQ</sequence>
<dbReference type="Proteomes" id="UP000255102">
    <property type="component" value="Unassembled WGS sequence"/>
</dbReference>
<dbReference type="InterPro" id="IPR050492">
    <property type="entry name" value="Bact_metal-bind_prot9"/>
</dbReference>
<dbReference type="STRING" id="29433.MOVS_01895"/>
<dbReference type="EMBL" id="UGPW01000001">
    <property type="protein sequence ID" value="STY86412.1"/>
    <property type="molecule type" value="Genomic_DNA"/>
</dbReference>
<evidence type="ECO:0000313" key="8">
    <source>
        <dbReference type="EMBL" id="STY86412.1"/>
    </source>
</evidence>
<evidence type="ECO:0000256" key="2">
    <source>
        <dbReference type="ARBA" id="ARBA00015915"/>
    </source>
</evidence>
<name>A0A378PI32_9GAMM</name>
<protein>
    <recommendedName>
        <fullName evidence="2">High-affinity zinc uptake system protein ZnuA</fullName>
    </recommendedName>
</protein>
<proteinExistence type="inferred from homology"/>
<dbReference type="GO" id="GO:0006829">
    <property type="term" value="P:zinc ion transport"/>
    <property type="evidence" value="ECO:0007669"/>
    <property type="project" value="UniProtKB-KW"/>
</dbReference>
<evidence type="ECO:0000256" key="6">
    <source>
        <dbReference type="SAM" id="SignalP"/>
    </source>
</evidence>
<dbReference type="PANTHER" id="PTHR42953">
    <property type="entry name" value="HIGH-AFFINITY ZINC UPTAKE SYSTEM PROTEIN ZNUA-RELATED"/>
    <property type="match status" value="1"/>
</dbReference>
<accession>A0A378PI32</accession>
<keyword evidence="5" id="KW-0862">Zinc</keyword>
<evidence type="ECO:0000256" key="3">
    <source>
        <dbReference type="ARBA" id="ARBA00022448"/>
    </source>
</evidence>
<reference evidence="7 9" key="1">
    <citation type="submission" date="2015-04" db="EMBL/GenBank/DDBJ databases">
        <authorList>
            <person name="Calcutt M.J."/>
            <person name="Foecking M.F."/>
        </authorList>
    </citation>
    <scope>NUCLEOTIDE SEQUENCE [LARGE SCALE GENOMIC DNA]</scope>
    <source>
        <strain evidence="7 9">199/55</strain>
    </source>
</reference>